<dbReference type="Pfam" id="PF02601">
    <property type="entry name" value="Exonuc_VII_L"/>
    <property type="match status" value="1"/>
</dbReference>
<evidence type="ECO:0000313" key="3">
    <source>
        <dbReference type="EMBL" id="KFL30675.1"/>
    </source>
</evidence>
<dbReference type="InterPro" id="IPR020579">
    <property type="entry name" value="Exonuc_VII_lsu_C"/>
</dbReference>
<dbReference type="STRING" id="46914.JP75_13105"/>
<dbReference type="RefSeq" id="WP_035083508.1">
    <property type="nucleotide sequence ID" value="NZ_JQGC01000011.1"/>
</dbReference>
<evidence type="ECO:0000259" key="2">
    <source>
        <dbReference type="Pfam" id="PF02601"/>
    </source>
</evidence>
<evidence type="ECO:0000313" key="4">
    <source>
        <dbReference type="Proteomes" id="UP000028981"/>
    </source>
</evidence>
<comment type="caution">
    <text evidence="3">The sequence shown here is derived from an EMBL/GenBank/DDBJ whole genome shotgun (WGS) entry which is preliminary data.</text>
</comment>
<keyword evidence="4" id="KW-1185">Reference proteome</keyword>
<sequence>DDQGSRQRQAARRSLASLKDRLRAVSAGLPRPADLIATQRQTLDMAGTRLAGGLRHFVQDRRLAFSRLAGAIHPRLVRQRHAELASRIDNLDHRALAGLHKTTERARLTFDPRAIRLAGAVGQALERKRTQFVRVAPRLSPQPLRAELRQLQGQLAPVAQRLTLVPDRITAERRQSLAQLTKLLETLSYRSVLARGYALVQDEAGDVVSSAVGLKPGDALKLTFADGEVGANVAGAPPQKRKAPRSPSDDGSQESLF</sequence>
<dbReference type="Proteomes" id="UP000028981">
    <property type="component" value="Unassembled WGS sequence"/>
</dbReference>
<evidence type="ECO:0000256" key="1">
    <source>
        <dbReference type="SAM" id="MobiDB-lite"/>
    </source>
</evidence>
<name>A0A087M1C2_9HYPH</name>
<protein>
    <recommendedName>
        <fullName evidence="2">Exonuclease VII large subunit C-terminal domain-containing protein</fullName>
    </recommendedName>
</protein>
<accession>A0A087M1C2</accession>
<proteinExistence type="predicted"/>
<dbReference type="GO" id="GO:0006308">
    <property type="term" value="P:DNA catabolic process"/>
    <property type="evidence" value="ECO:0007669"/>
    <property type="project" value="InterPro"/>
</dbReference>
<feature type="domain" description="Exonuclease VII large subunit C-terminal" evidence="2">
    <location>
        <begin position="77"/>
        <end position="231"/>
    </location>
</feature>
<dbReference type="InterPro" id="IPR003753">
    <property type="entry name" value="Exonuc_VII_L"/>
</dbReference>
<dbReference type="GO" id="GO:0009318">
    <property type="term" value="C:exodeoxyribonuclease VII complex"/>
    <property type="evidence" value="ECO:0007669"/>
    <property type="project" value="InterPro"/>
</dbReference>
<dbReference type="GO" id="GO:0008855">
    <property type="term" value="F:exodeoxyribonuclease VII activity"/>
    <property type="evidence" value="ECO:0007669"/>
    <property type="project" value="InterPro"/>
</dbReference>
<dbReference type="EMBL" id="JQGC01000011">
    <property type="protein sequence ID" value="KFL30675.1"/>
    <property type="molecule type" value="Genomic_DNA"/>
</dbReference>
<feature type="region of interest" description="Disordered" evidence="1">
    <location>
        <begin position="231"/>
        <end position="257"/>
    </location>
</feature>
<dbReference type="PANTHER" id="PTHR30008">
    <property type="entry name" value="EXODEOXYRIBONUCLEASE 7 LARGE SUBUNIT"/>
    <property type="match status" value="1"/>
</dbReference>
<dbReference type="PANTHER" id="PTHR30008:SF0">
    <property type="entry name" value="EXODEOXYRIBONUCLEASE 7 LARGE SUBUNIT"/>
    <property type="match status" value="1"/>
</dbReference>
<dbReference type="AlphaFoldDB" id="A0A087M1C2"/>
<organism evidence="3 4">
    <name type="scientific">Devosia riboflavina</name>
    <dbReference type="NCBI Taxonomy" id="46914"/>
    <lineage>
        <taxon>Bacteria</taxon>
        <taxon>Pseudomonadati</taxon>
        <taxon>Pseudomonadota</taxon>
        <taxon>Alphaproteobacteria</taxon>
        <taxon>Hyphomicrobiales</taxon>
        <taxon>Devosiaceae</taxon>
        <taxon>Devosia</taxon>
    </lineage>
</organism>
<gene>
    <name evidence="3" type="ORF">JP75_13105</name>
</gene>
<feature type="non-terminal residue" evidence="3">
    <location>
        <position position="1"/>
    </location>
</feature>
<reference evidence="3 4" key="1">
    <citation type="submission" date="2014-08" db="EMBL/GenBank/DDBJ databases">
        <authorList>
            <person name="Hassan Y.I."/>
            <person name="Lepp D."/>
            <person name="Zhou T."/>
        </authorList>
    </citation>
    <scope>NUCLEOTIDE SEQUENCE [LARGE SCALE GENOMIC DNA]</scope>
    <source>
        <strain evidence="3 4">IFO13584</strain>
    </source>
</reference>